<dbReference type="EMBL" id="JAMTCK010000006">
    <property type="protein sequence ID" value="MCP2166083.1"/>
    <property type="molecule type" value="Genomic_DNA"/>
</dbReference>
<dbReference type="GO" id="GO:0006355">
    <property type="term" value="P:regulation of DNA-templated transcription"/>
    <property type="evidence" value="ECO:0007669"/>
    <property type="project" value="InterPro"/>
</dbReference>
<gene>
    <name evidence="1" type="ORF">LX83_002942</name>
</gene>
<protein>
    <submittedName>
        <fullName evidence="1">Ribbon-helix-helix protein, copG family</fullName>
    </submittedName>
</protein>
<evidence type="ECO:0000313" key="1">
    <source>
        <dbReference type="EMBL" id="MCP2166083.1"/>
    </source>
</evidence>
<accession>A0AAE3GE52</accession>
<name>A0AAE3GE52_9PSEU</name>
<reference evidence="1" key="1">
    <citation type="submission" date="2022-06" db="EMBL/GenBank/DDBJ databases">
        <title>Genomic Encyclopedia of Archaeal and Bacterial Type Strains, Phase II (KMG-II): from individual species to whole genera.</title>
        <authorList>
            <person name="Goeker M."/>
        </authorList>
    </citation>
    <scope>NUCLEOTIDE SEQUENCE</scope>
    <source>
        <strain evidence="1">DSM 43935</strain>
    </source>
</reference>
<organism evidence="1 2">
    <name type="scientific">Goodfellowiella coeruleoviolacea</name>
    <dbReference type="NCBI Taxonomy" id="334858"/>
    <lineage>
        <taxon>Bacteria</taxon>
        <taxon>Bacillati</taxon>
        <taxon>Actinomycetota</taxon>
        <taxon>Actinomycetes</taxon>
        <taxon>Pseudonocardiales</taxon>
        <taxon>Pseudonocardiaceae</taxon>
        <taxon>Goodfellowiella</taxon>
    </lineage>
</organism>
<sequence>MNLRLGAEAEAALRAEAQRTGRSQQDILREAIGKYLGLIPGQAGDVDPLIARGKVASPRVPFRDVRPRLRLRSGESSLDLLDRDDRI</sequence>
<comment type="caution">
    <text evidence="1">The sequence shown here is derived from an EMBL/GenBank/DDBJ whole genome shotgun (WGS) entry which is preliminary data.</text>
</comment>
<dbReference type="AlphaFoldDB" id="A0AAE3GE52"/>
<evidence type="ECO:0000313" key="2">
    <source>
        <dbReference type="Proteomes" id="UP001206128"/>
    </source>
</evidence>
<dbReference type="Proteomes" id="UP001206128">
    <property type="component" value="Unassembled WGS sequence"/>
</dbReference>
<keyword evidence="2" id="KW-1185">Reference proteome</keyword>
<proteinExistence type="predicted"/>